<dbReference type="InterPro" id="IPR051029">
    <property type="entry name" value="mRNA_Capping_Enz/RNA_Phosphat"/>
</dbReference>
<proteinExistence type="predicted"/>
<dbReference type="SUPFAM" id="SSF56091">
    <property type="entry name" value="DNA ligase/mRNA capping enzyme, catalytic domain"/>
    <property type="match status" value="1"/>
</dbReference>
<dbReference type="Gene3D" id="3.40.50.150">
    <property type="entry name" value="Vaccinia Virus protein VP39"/>
    <property type="match status" value="1"/>
</dbReference>
<protein>
    <submittedName>
        <fullName evidence="1">Uncharacterized protein</fullName>
    </submittedName>
</protein>
<dbReference type="InterPro" id="IPR029063">
    <property type="entry name" value="SAM-dependent_MTases_sf"/>
</dbReference>
<dbReference type="GO" id="GO:0006370">
    <property type="term" value="P:7-methylguanosine mRNA capping"/>
    <property type="evidence" value="ECO:0007669"/>
    <property type="project" value="TreeGrafter"/>
</dbReference>
<dbReference type="PANTHER" id="PTHR10367">
    <property type="entry name" value="MRNA-CAPPING ENZYME"/>
    <property type="match status" value="1"/>
</dbReference>
<reference evidence="1" key="1">
    <citation type="journal article" date="2020" name="Nature">
        <title>Giant virus diversity and host interactions through global metagenomics.</title>
        <authorList>
            <person name="Schulz F."/>
            <person name="Roux S."/>
            <person name="Paez-Espino D."/>
            <person name="Jungbluth S."/>
            <person name="Walsh D.A."/>
            <person name="Denef V.J."/>
            <person name="McMahon K.D."/>
            <person name="Konstantinidis K.T."/>
            <person name="Eloe-Fadrosh E.A."/>
            <person name="Kyrpides N.C."/>
            <person name="Woyke T."/>
        </authorList>
    </citation>
    <scope>NUCLEOTIDE SEQUENCE</scope>
    <source>
        <strain evidence="1">GVMAG-M-3300025880-56</strain>
    </source>
</reference>
<name>A0A6C0J9Z4_9ZZZZ</name>
<dbReference type="GO" id="GO:0004484">
    <property type="term" value="F:mRNA guanylyltransferase activity"/>
    <property type="evidence" value="ECO:0007669"/>
    <property type="project" value="TreeGrafter"/>
</dbReference>
<organism evidence="1">
    <name type="scientific">viral metagenome</name>
    <dbReference type="NCBI Taxonomy" id="1070528"/>
    <lineage>
        <taxon>unclassified sequences</taxon>
        <taxon>metagenomes</taxon>
        <taxon>organismal metagenomes</taxon>
    </lineage>
</organism>
<dbReference type="EMBL" id="MN740354">
    <property type="protein sequence ID" value="QHU02103.1"/>
    <property type="molecule type" value="Genomic_DNA"/>
</dbReference>
<dbReference type="InterPro" id="IPR012340">
    <property type="entry name" value="NA-bd_OB-fold"/>
</dbReference>
<evidence type="ECO:0000313" key="1">
    <source>
        <dbReference type="EMBL" id="QHU02103.1"/>
    </source>
</evidence>
<dbReference type="SUPFAM" id="SSF50249">
    <property type="entry name" value="Nucleic acid-binding proteins"/>
    <property type="match status" value="1"/>
</dbReference>
<dbReference type="PANTHER" id="PTHR10367:SF25">
    <property type="entry name" value="DUAL SPECIFICITY PHOSPHATASE CATALYTIC DOMAIN PROTEIN (AFU_ORTHOLOGUE AFUA_1G03540)"/>
    <property type="match status" value="1"/>
</dbReference>
<sequence length="1523" mass="179810">MKYRKLAEFIDKNNEIFGFNISNIDLSLIDDSTSIYDFFIDLIKKNNIKFPISRTKAFFGRYGLNLTKLEKYDHSILLLEGEKKLNIFPLGQQWEDKIYKEKDFRDFIQQKLVEHAADQNNLQLSLEKNKEINKIQFPFVKKTFVYKFGAKSAEDVTKMLNMPEHYNKTFDDFVEIKKEFFGGNYSGDIPTYNLKSINNFLDLDNLSFNVDPDESFDYRAWAKFFASENINFKNKPKNLETEIRVRGVTGLEFANLFKYLLNSTEFINTNVYYTVERMGNIRRLIFDERSDKNFTRKDFYQEKSELDWYTNKTWNFKVSKSSERIIPTTNMHGKIEHKNRFNFYTHNRKHPFFNCEVALSVISNKYGEVRYDIEIEEKFGNISNPLKTIQFVYKVLQNTPSPIPISQKLFIKEQILMGDPRNLVSKVLPFTFTPKDIMEISKTELFATLKLDGDRMILLLHPKFGVYLITLDSTFIKLFDSHPTNTHSIDAKILIDCEVMRDGNIFHIHMFDLISDRFKNHLKPFSQRLEYIQKIYNTIKQDLRHENVRYYVKNFIQITDTKVLSKMIDDDLENDNTDGVIIQTNDDVYRQTKIFKLKPKALNTMDIYVEPYLLNSEENLHYNYSFVNKNMRRYLLNFEYNLSNFIMECYWNKNSQKFVPLKIRFDKTYGNPKRVIDSTSKLIYEDEMSYRDMFLGKSLFMARKHINNLKGKILTMNQNKILLDIGSGQGGDFDKWGHFDYVYAVEKDKKMIDEFVRRHGSSGRVNLIEGDFADLNISFDVDIITIFFAVNVIFKTKEYLEKFIKKLVSTNCKRIYVLFHDNDKLLAMDGDVVKIKQHFKEEKTFFGNDITINIEDTFINNVHEYLFYGYEFIKEMKKYNYRGLVYSPFSDKDKTINGVHMNAIKFNMSKYDENWLKSVRYIELNRIEDTADEDEFIMGNNEFAVIDAYDEDQHILDHNKKMNLRLAKLEDEDDHIGEIKQKKPPPSPIIGGLSERFTDNSEKISINVDGEQKSINIGSFIDAIYEDDDYTHINEIPEETCQTVIDINSDTDDLRDLDINSDFSKFKFRNSPKNMLRKINKELNSDLNSEALLLIYLFSVNSDFGAYKIHNIEFPLEEFTNITKAETEDEANMIYGKTENPKKMSLISILEKPSEQTLKYISKFNNINIYFPKYTDGCLVLCSERTDKSSIEKIKELKYNLIKHLSTINFDKFMQCITKYNKGVKRKFNKTAKVMFNIFETILTVSNMNKYYNISTILTKEILNISADLSPEELYIKIVKHFNIYPNLITTNTLLKTLSHRADYMVVFNKNNIHEEYSSHKADDLYDAVLKSLYEITEIRLDDVHVKGEVLKQLKKIYGDHKEIKYMEENNLYYLDSFSNLILKIISMVVGHPIIILYEMELELINGFTENKPNNTTPIVIKSLANDKYEYVKIKKSTMWANIVERLENGKKTSIEYSRLELLINLNYDDYKLNAIIYQKAGKYFVLFKILNKWFKIKDNEYIEQPSKFIFKDSIPYLLFYSV</sequence>
<accession>A0A6C0J9Z4</accession>
<dbReference type="Gene3D" id="2.40.50.140">
    <property type="entry name" value="Nucleic acid-binding proteins"/>
    <property type="match status" value="1"/>
</dbReference>
<dbReference type="SUPFAM" id="SSF53335">
    <property type="entry name" value="S-adenosyl-L-methionine-dependent methyltransferases"/>
    <property type="match status" value="1"/>
</dbReference>